<dbReference type="Proteomes" id="UP000002051">
    <property type="component" value="Unassembled WGS sequence"/>
</dbReference>
<comment type="function">
    <text evidence="2">Involved in regulation of actin and microtubule organization. Part of a WAVE complex that activates the Arp2/3 complex.</text>
</comment>
<dbReference type="eggNOG" id="ENOG502QTI6">
    <property type="taxonomic scope" value="Eukaryota"/>
</dbReference>
<dbReference type="GO" id="GO:0071933">
    <property type="term" value="F:Arp2/3 complex binding"/>
    <property type="evidence" value="ECO:0000318"/>
    <property type="project" value="GO_Central"/>
</dbReference>
<dbReference type="Gene3D" id="6.10.280.150">
    <property type="match status" value="2"/>
</dbReference>
<reference evidence="6" key="4">
    <citation type="journal article" date="2018" name="Nat. Plants">
        <title>Whole-genome landscape of Medicago truncatula symbiotic genes.</title>
        <authorList>
            <person name="Pecrix Y."/>
            <person name="Gamas P."/>
            <person name="Carrere S."/>
        </authorList>
    </citation>
    <scope>NUCLEOTIDE SEQUENCE</scope>
    <source>
        <tissue evidence="6">Leaves</tissue>
    </source>
</reference>
<evidence type="ECO:0000313" key="8">
    <source>
        <dbReference type="Proteomes" id="UP000002051"/>
    </source>
</evidence>
<dbReference type="Gene3D" id="1.20.5.340">
    <property type="match status" value="1"/>
</dbReference>
<feature type="region of interest" description="Disordered" evidence="3">
    <location>
        <begin position="435"/>
        <end position="527"/>
    </location>
</feature>
<dbReference type="GO" id="GO:0034237">
    <property type="term" value="F:protein kinase A regulatory subunit binding"/>
    <property type="evidence" value="ECO:0000318"/>
    <property type="project" value="GO_Central"/>
</dbReference>
<dbReference type="HOGENOM" id="CLU_002411_0_0_1"/>
<feature type="compositionally biased region" description="Low complexity" evidence="3">
    <location>
        <begin position="509"/>
        <end position="520"/>
    </location>
</feature>
<evidence type="ECO:0000313" key="6">
    <source>
        <dbReference type="EMBL" id="RHN46606.1"/>
    </source>
</evidence>
<reference evidence="5 8" key="2">
    <citation type="journal article" date="2014" name="BMC Genomics">
        <title>An improved genome release (version Mt4.0) for the model legume Medicago truncatula.</title>
        <authorList>
            <person name="Tang H."/>
            <person name="Krishnakumar V."/>
            <person name="Bidwell S."/>
            <person name="Rosen B."/>
            <person name="Chan A."/>
            <person name="Zhou S."/>
            <person name="Gentzbittel L."/>
            <person name="Childs K.L."/>
            <person name="Yandell M."/>
            <person name="Gundlach H."/>
            <person name="Mayer K.F."/>
            <person name="Schwartz D.C."/>
            <person name="Town C.D."/>
        </authorList>
    </citation>
    <scope>GENOME REANNOTATION</scope>
    <source>
        <strain evidence="7 8">cv. Jemalong A17</strain>
    </source>
</reference>
<feature type="compositionally biased region" description="Basic and acidic residues" evidence="3">
    <location>
        <begin position="480"/>
        <end position="495"/>
    </location>
</feature>
<keyword evidence="2" id="KW-0963">Cytoplasm</keyword>
<reference evidence="7" key="3">
    <citation type="submission" date="2015-04" db="UniProtKB">
        <authorList>
            <consortium name="EnsemblPlants"/>
        </authorList>
    </citation>
    <scope>IDENTIFICATION</scope>
    <source>
        <strain evidence="7">cv. Jemalong A17</strain>
    </source>
</reference>
<name>G7KV36_MEDTR</name>
<reference evidence="5 8" key="1">
    <citation type="journal article" date="2011" name="Nature">
        <title>The Medicago genome provides insight into the evolution of rhizobial symbioses.</title>
        <authorList>
            <person name="Young N.D."/>
            <person name="Debelle F."/>
            <person name="Oldroyd G.E."/>
            <person name="Geurts R."/>
            <person name="Cannon S.B."/>
            <person name="Udvardi M.K."/>
            <person name="Benedito V.A."/>
            <person name="Mayer K.F."/>
            <person name="Gouzy J."/>
            <person name="Schoof H."/>
            <person name="Van de Peer Y."/>
            <person name="Proost S."/>
            <person name="Cook D.R."/>
            <person name="Meyers B.C."/>
            <person name="Spannagl M."/>
            <person name="Cheung F."/>
            <person name="De Mita S."/>
            <person name="Krishnakumar V."/>
            <person name="Gundlach H."/>
            <person name="Zhou S."/>
            <person name="Mudge J."/>
            <person name="Bharti A.K."/>
            <person name="Murray J.D."/>
            <person name="Naoumkina M.A."/>
            <person name="Rosen B."/>
            <person name="Silverstein K.A."/>
            <person name="Tang H."/>
            <person name="Rombauts S."/>
            <person name="Zhao P.X."/>
            <person name="Zhou P."/>
            <person name="Barbe V."/>
            <person name="Bardou P."/>
            <person name="Bechner M."/>
            <person name="Bellec A."/>
            <person name="Berger A."/>
            <person name="Berges H."/>
            <person name="Bidwell S."/>
            <person name="Bisseling T."/>
            <person name="Choisne N."/>
            <person name="Couloux A."/>
            <person name="Denny R."/>
            <person name="Deshpande S."/>
            <person name="Dai X."/>
            <person name="Doyle J.J."/>
            <person name="Dudez A.M."/>
            <person name="Farmer A.D."/>
            <person name="Fouteau S."/>
            <person name="Franken C."/>
            <person name="Gibelin C."/>
            <person name="Gish J."/>
            <person name="Goldstein S."/>
            <person name="Gonzalez A.J."/>
            <person name="Green P.J."/>
            <person name="Hallab A."/>
            <person name="Hartog M."/>
            <person name="Hua A."/>
            <person name="Humphray S.J."/>
            <person name="Jeong D.H."/>
            <person name="Jing Y."/>
            <person name="Jocker A."/>
            <person name="Kenton S.M."/>
            <person name="Kim D.J."/>
            <person name="Klee K."/>
            <person name="Lai H."/>
            <person name="Lang C."/>
            <person name="Lin S."/>
            <person name="Macmil S.L."/>
            <person name="Magdelenat G."/>
            <person name="Matthews L."/>
            <person name="McCorrison J."/>
            <person name="Monaghan E.L."/>
            <person name="Mun J.H."/>
            <person name="Najar F.Z."/>
            <person name="Nicholson C."/>
            <person name="Noirot C."/>
            <person name="O'Bleness M."/>
            <person name="Paule C.R."/>
            <person name="Poulain J."/>
            <person name="Prion F."/>
            <person name="Qin B."/>
            <person name="Qu C."/>
            <person name="Retzel E.F."/>
            <person name="Riddle C."/>
            <person name="Sallet E."/>
            <person name="Samain S."/>
            <person name="Samson N."/>
            <person name="Sanders I."/>
            <person name="Saurat O."/>
            <person name="Scarpelli C."/>
            <person name="Schiex T."/>
            <person name="Segurens B."/>
            <person name="Severin A.J."/>
            <person name="Sherrier D.J."/>
            <person name="Shi R."/>
            <person name="Sims S."/>
            <person name="Singer S.R."/>
            <person name="Sinharoy S."/>
            <person name="Sterck L."/>
            <person name="Viollet A."/>
            <person name="Wang B.B."/>
            <person name="Wang K."/>
            <person name="Wang M."/>
            <person name="Wang X."/>
            <person name="Warfsmann J."/>
            <person name="Weissenbach J."/>
            <person name="White D.D."/>
            <person name="White J.D."/>
            <person name="Wiley G.B."/>
            <person name="Wincker P."/>
            <person name="Xing Y."/>
            <person name="Yang L."/>
            <person name="Yao Z."/>
            <person name="Ying F."/>
            <person name="Zhai J."/>
            <person name="Zhou L."/>
            <person name="Zuber A."/>
            <person name="Denarie J."/>
            <person name="Dixon R.A."/>
            <person name="May G.D."/>
            <person name="Schwartz D.C."/>
            <person name="Rogers J."/>
            <person name="Quetier F."/>
            <person name="Town C.D."/>
            <person name="Roe B.A."/>
        </authorList>
    </citation>
    <scope>NUCLEOTIDE SEQUENCE [LARGE SCALE GENOMIC DNA]</scope>
    <source>
        <strain evidence="5">A17</strain>
        <strain evidence="7 8">cv. Jemalong A17</strain>
    </source>
</reference>
<feature type="region of interest" description="Disordered" evidence="3">
    <location>
        <begin position="340"/>
        <end position="370"/>
    </location>
</feature>
<dbReference type="PROSITE" id="PS51082">
    <property type="entry name" value="WH2"/>
    <property type="match status" value="1"/>
</dbReference>
<dbReference type="EMBL" id="PSQE01000007">
    <property type="protein sequence ID" value="RHN46606.1"/>
    <property type="molecule type" value="Genomic_DNA"/>
</dbReference>
<dbReference type="OMA" id="KGVEWHP"/>
<feature type="compositionally biased region" description="Polar residues" evidence="3">
    <location>
        <begin position="1351"/>
        <end position="1364"/>
    </location>
</feature>
<dbReference type="OrthoDB" id="1929108at2759"/>
<feature type="compositionally biased region" description="Acidic residues" evidence="3">
    <location>
        <begin position="358"/>
        <end position="368"/>
    </location>
</feature>
<dbReference type="PANTHER" id="PTHR12902:SF35">
    <property type="entry name" value="PROTEIN SCAR"/>
    <property type="match status" value="1"/>
</dbReference>
<dbReference type="EMBL" id="CM001223">
    <property type="protein sequence ID" value="AES79701.1"/>
    <property type="molecule type" value="Genomic_DNA"/>
</dbReference>
<evidence type="ECO:0000256" key="2">
    <source>
        <dbReference type="RuleBase" id="RU367034"/>
    </source>
</evidence>
<dbReference type="InterPro" id="IPR003124">
    <property type="entry name" value="WH2_dom"/>
</dbReference>
<dbReference type="InterPro" id="IPR028288">
    <property type="entry name" value="SCAR/WAVE_fam"/>
</dbReference>
<dbReference type="KEGG" id="mtr:11406009"/>
<keyword evidence="2" id="KW-0009">Actin-binding</keyword>
<comment type="similarity">
    <text evidence="1 2">Belongs to the SCAR/WAVE family.</text>
</comment>
<dbReference type="Proteomes" id="UP000265566">
    <property type="component" value="Chromosome 7"/>
</dbReference>
<dbReference type="Gramene" id="rna41113">
    <property type="protein sequence ID" value="RHN46606.1"/>
    <property type="gene ID" value="gene41113"/>
</dbReference>
<dbReference type="GO" id="GO:0003779">
    <property type="term" value="F:actin binding"/>
    <property type="evidence" value="ECO:0007669"/>
    <property type="project" value="UniProtKB-UniRule"/>
</dbReference>
<dbReference type="GO" id="GO:0005856">
    <property type="term" value="C:cytoskeleton"/>
    <property type="evidence" value="ECO:0007669"/>
    <property type="project" value="UniProtKB-SubCell"/>
</dbReference>
<dbReference type="GO" id="GO:2000601">
    <property type="term" value="P:positive regulation of Arp2/3 complex-mediated actin nucleation"/>
    <property type="evidence" value="ECO:0000318"/>
    <property type="project" value="GO_Central"/>
</dbReference>
<feature type="region of interest" description="Disordered" evidence="3">
    <location>
        <begin position="1342"/>
        <end position="1367"/>
    </location>
</feature>
<dbReference type="PANTHER" id="PTHR12902">
    <property type="entry name" value="WASP-1"/>
    <property type="match status" value="1"/>
</dbReference>
<feature type="domain" description="WH2" evidence="4">
    <location>
        <begin position="1432"/>
        <end position="1450"/>
    </location>
</feature>
<feature type="compositionally biased region" description="Low complexity" evidence="3">
    <location>
        <begin position="435"/>
        <end position="447"/>
    </location>
</feature>
<evidence type="ECO:0000313" key="7">
    <source>
        <dbReference type="EnsemblPlants" id="AES79701"/>
    </source>
</evidence>
<organism evidence="5 8">
    <name type="scientific">Medicago truncatula</name>
    <name type="common">Barrel medic</name>
    <name type="synonym">Medicago tribuloides</name>
    <dbReference type="NCBI Taxonomy" id="3880"/>
    <lineage>
        <taxon>Eukaryota</taxon>
        <taxon>Viridiplantae</taxon>
        <taxon>Streptophyta</taxon>
        <taxon>Embryophyta</taxon>
        <taxon>Tracheophyta</taxon>
        <taxon>Spermatophyta</taxon>
        <taxon>Magnoliopsida</taxon>
        <taxon>eudicotyledons</taxon>
        <taxon>Gunneridae</taxon>
        <taxon>Pentapetalae</taxon>
        <taxon>rosids</taxon>
        <taxon>fabids</taxon>
        <taxon>Fabales</taxon>
        <taxon>Fabaceae</taxon>
        <taxon>Papilionoideae</taxon>
        <taxon>50 kb inversion clade</taxon>
        <taxon>NPAAA clade</taxon>
        <taxon>Hologalegina</taxon>
        <taxon>IRL clade</taxon>
        <taxon>Trifolieae</taxon>
        <taxon>Medicago</taxon>
    </lineage>
</organism>
<evidence type="ECO:0000256" key="1">
    <source>
        <dbReference type="ARBA" id="ARBA00006993"/>
    </source>
</evidence>
<protein>
    <recommendedName>
        <fullName evidence="2">Protein SCAR</fullName>
    </recommendedName>
    <alternativeName>
        <fullName evidence="2">Protein WAVE</fullName>
    </alternativeName>
</protein>
<feature type="compositionally biased region" description="Polar residues" evidence="3">
    <location>
        <begin position="496"/>
        <end position="508"/>
    </location>
</feature>
<evidence type="ECO:0000313" key="5">
    <source>
        <dbReference type="EMBL" id="AES79701.1"/>
    </source>
</evidence>
<keyword evidence="2" id="KW-0206">Cytoskeleton</keyword>
<sequence length="1495" mass="165726">MPISRYHIRNAHGLADPELHSAADKDDSEALLEAVAMSGLVGFLRQLGDLAQFAAELFHDLHEEVMATAERGHSLTSRVQQLEAEIPPLEKVFLSRTHHSSFFTNGGIDWCPNLRSEPHLVTRGDLPRFIMDSYEECRAPPRLFLLDKFDVAGAGSCLKRYSDPSFFKAEPASSVTATVEVHRERKIRKVRQKKGEWPRDGETPGVVPSHSKLHQLFLEERIENACTDPARLVKLKKRQLDGSAVETKSGRSYMEEILERPSPDHKMVRETSITPLPVKSMSDDTCEQKLELSRNYGISPMRRSMGNGEMHSSLNEHEIELNSYTQMDRTNGYLVKEPEQISSGGTDEMPSKHHNVPDETELEDDDDEQNKREFSLDRYHSDDAGSEADDYMDALATIDSDLEVDNECRPKKSLLNVQKVTDSYGEEEHQLQAQFSDSQSFGDSSLSEEISSFEQDRSEEHDEVPARLPDSHSAGTYCASDDHSLFQRDSNEEHTQPQAQFSDSQSIGNSSSETENMSSNQLPHTVESQKTCDEFFSHYDDAHDNGRAISDSGSVSSGTCPVDSGCLLLSLDHGATATSLAALPTKTQSDETPHVANHSNIEVMQTESLNEDCSEISVVGDIGSREENPICLPMEVDLNLGTKLLLDDRDFKSDNDNNKAMQLDSEDSFPVLETNVETSFTEELCSDFTHGNPQDEPDSAEVEILYPDQLSNFKEVPMTMLGDEINGPTCSLDTVEDDDRMKHPASPDCILQDDYVMVNNMFPVTVQSKDLDVSAVSSFDSADTGASIANCLASDSISSPSMNPSNLHESLLGSKDSYRMEIESIDLTKVSVDLNAEKKEYQLEPFSYITSPVGSLTKLEESLSTFEYPHEKKMEVNEEVARDSLTELTSHTVVEQPDIASTDKQLNLNKTVPSDSSDSGICNDFQHSLPKEKIQDGSPLNDMKMATQCSELDSGSESVFACQNDLQNSKNGFSPPSYNRQDPESHIEFTSEVHPEEPSHCYLSMSSDQKINPTKHVMDPMKPLLPDLFPKETKINLEETPPMPPLPPMQWITSKVQNASSVSQREETGVSQTSFQPVQPVKPDYNSQFGLSTSERVTSPYHNPFLPAVAVGSNKSLHSSGLSVGVSEYPVAIPLQFPVMVNEANGQHNYQVPERSQVHNPFLTLPMLSYGWLRHGSVIASEGESILISTPCPQILPAECAVFETDPIHQQEKLTQLTNQFMEDTSLEAQMDRTGESVLDSSPSRPILPTECAVPGADPIFQQDKPTQSFSQIMEDTNFEAKKDSPGELHFELPAECPVSVDDSISPKEQDFDSPNQIMEETVLEFTTLDESSIDLVRNQGDHLVSPESPPSTEIVQPNHSMQPSEGDLALSLDKSAQSLAFDSQIPNGKSKNKLPPPPHNHLFDVVAALDKSRLRKVTDRVRPPIAPKVDERDSLLEQIRTKSFNLRPAVATRPNVQGPKTNLRVAAILEKANSIRQALAGSDEDDDADSWSDS</sequence>
<gene>
    <name evidence="7" type="primary">11406009</name>
    <name evidence="5" type="ordered locus">MTR_7g071440</name>
    <name evidence="6" type="ORF">MtrunA17_Chr7g0244031</name>
</gene>
<dbReference type="STRING" id="3880.G7KV36"/>
<dbReference type="EnsemblPlants" id="AES79701">
    <property type="protein sequence ID" value="AES79701"/>
    <property type="gene ID" value="MTR_7g071440"/>
</dbReference>
<keyword evidence="8" id="KW-1185">Reference proteome</keyword>
<evidence type="ECO:0000256" key="3">
    <source>
        <dbReference type="SAM" id="MobiDB-lite"/>
    </source>
</evidence>
<comment type="subcellular location">
    <subcellularLocation>
        <location evidence="2">Cytoplasm</location>
        <location evidence="2">Cytoskeleton</location>
    </subcellularLocation>
</comment>
<proteinExistence type="inferred from homology"/>
<dbReference type="GO" id="GO:0030036">
    <property type="term" value="P:actin cytoskeleton organization"/>
    <property type="evidence" value="ECO:0000318"/>
    <property type="project" value="GO_Central"/>
</dbReference>
<feature type="compositionally biased region" description="Basic and acidic residues" evidence="3">
    <location>
        <begin position="454"/>
        <end position="465"/>
    </location>
</feature>
<evidence type="ECO:0000259" key="4">
    <source>
        <dbReference type="PROSITE" id="PS51082"/>
    </source>
</evidence>
<dbReference type="PaxDb" id="3880-AES79701"/>
<accession>G7KV36</accession>